<dbReference type="OrthoDB" id="439808at2759"/>
<feature type="region of interest" description="Disordered" evidence="3">
    <location>
        <begin position="104"/>
        <end position="180"/>
    </location>
</feature>
<name>A0A1Y2GP02_9FUNG</name>
<dbReference type="Pfam" id="PF00076">
    <property type="entry name" value="RRM_1"/>
    <property type="match status" value="1"/>
</dbReference>
<feature type="compositionally biased region" description="Basic and acidic residues" evidence="3">
    <location>
        <begin position="111"/>
        <end position="180"/>
    </location>
</feature>
<organism evidence="5 6">
    <name type="scientific">Lobosporangium transversale</name>
    <dbReference type="NCBI Taxonomy" id="64571"/>
    <lineage>
        <taxon>Eukaryota</taxon>
        <taxon>Fungi</taxon>
        <taxon>Fungi incertae sedis</taxon>
        <taxon>Mucoromycota</taxon>
        <taxon>Mortierellomycotina</taxon>
        <taxon>Mortierellomycetes</taxon>
        <taxon>Mortierellales</taxon>
        <taxon>Mortierellaceae</taxon>
        <taxon>Lobosporangium</taxon>
    </lineage>
</organism>
<evidence type="ECO:0000313" key="6">
    <source>
        <dbReference type="Proteomes" id="UP000193648"/>
    </source>
</evidence>
<keyword evidence="6" id="KW-1185">Reference proteome</keyword>
<evidence type="ECO:0000256" key="1">
    <source>
        <dbReference type="ARBA" id="ARBA00022884"/>
    </source>
</evidence>
<dbReference type="RefSeq" id="XP_021880343.1">
    <property type="nucleotide sequence ID" value="XM_022024570.1"/>
</dbReference>
<dbReference type="SUPFAM" id="SSF54928">
    <property type="entry name" value="RNA-binding domain, RBD"/>
    <property type="match status" value="1"/>
</dbReference>
<dbReference type="SMART" id="SM00360">
    <property type="entry name" value="RRM"/>
    <property type="match status" value="1"/>
</dbReference>
<keyword evidence="1 2" id="KW-0694">RNA-binding</keyword>
<proteinExistence type="predicted"/>
<comment type="caution">
    <text evidence="5">The sequence shown here is derived from an EMBL/GenBank/DDBJ whole genome shotgun (WGS) entry which is preliminary data.</text>
</comment>
<evidence type="ECO:0000256" key="2">
    <source>
        <dbReference type="PROSITE-ProRule" id="PRU00176"/>
    </source>
</evidence>
<dbReference type="CDD" id="cd00590">
    <property type="entry name" value="RRM_SF"/>
    <property type="match status" value="1"/>
</dbReference>
<dbReference type="PROSITE" id="PS50102">
    <property type="entry name" value="RRM"/>
    <property type="match status" value="1"/>
</dbReference>
<dbReference type="InParanoid" id="A0A1Y2GP02"/>
<dbReference type="InterPro" id="IPR035979">
    <property type="entry name" value="RBD_domain_sf"/>
</dbReference>
<dbReference type="GO" id="GO:0003723">
    <property type="term" value="F:RNA binding"/>
    <property type="evidence" value="ECO:0007669"/>
    <property type="project" value="UniProtKB-UniRule"/>
</dbReference>
<dbReference type="EMBL" id="MCFF01000024">
    <property type="protein sequence ID" value="ORZ12994.1"/>
    <property type="molecule type" value="Genomic_DNA"/>
</dbReference>
<dbReference type="InterPro" id="IPR052462">
    <property type="entry name" value="SLIRP/GR-RBP-like"/>
</dbReference>
<dbReference type="AlphaFoldDB" id="A0A1Y2GP02"/>
<feature type="domain" description="RRM" evidence="4">
    <location>
        <begin position="34"/>
        <end position="110"/>
    </location>
</feature>
<accession>A0A1Y2GP02</accession>
<dbReference type="Gene3D" id="3.30.70.330">
    <property type="match status" value="1"/>
</dbReference>
<evidence type="ECO:0000259" key="4">
    <source>
        <dbReference type="PROSITE" id="PS50102"/>
    </source>
</evidence>
<protein>
    <recommendedName>
        <fullName evidence="4">RRM domain-containing protein</fullName>
    </recommendedName>
</protein>
<evidence type="ECO:0000256" key="3">
    <source>
        <dbReference type="SAM" id="MobiDB-lite"/>
    </source>
</evidence>
<dbReference type="STRING" id="64571.A0A1Y2GP02"/>
<dbReference type="InterPro" id="IPR012677">
    <property type="entry name" value="Nucleotide-bd_a/b_plait_sf"/>
</dbReference>
<reference evidence="5 6" key="1">
    <citation type="submission" date="2016-07" db="EMBL/GenBank/DDBJ databases">
        <title>Pervasive Adenine N6-methylation of Active Genes in Fungi.</title>
        <authorList>
            <consortium name="DOE Joint Genome Institute"/>
            <person name="Mondo S.J."/>
            <person name="Dannebaum R.O."/>
            <person name="Kuo R.C."/>
            <person name="Labutti K."/>
            <person name="Haridas S."/>
            <person name="Kuo A."/>
            <person name="Salamov A."/>
            <person name="Ahrendt S.R."/>
            <person name="Lipzen A."/>
            <person name="Sullivan W."/>
            <person name="Andreopoulos W.B."/>
            <person name="Clum A."/>
            <person name="Lindquist E."/>
            <person name="Daum C."/>
            <person name="Ramamoorthy G.K."/>
            <person name="Gryganskyi A."/>
            <person name="Culley D."/>
            <person name="Magnuson J.K."/>
            <person name="James T.Y."/>
            <person name="O'Malley M.A."/>
            <person name="Stajich J.E."/>
            <person name="Spatafora J.W."/>
            <person name="Visel A."/>
            <person name="Grigoriev I.V."/>
        </authorList>
    </citation>
    <scope>NUCLEOTIDE SEQUENCE [LARGE SCALE GENOMIC DNA]</scope>
    <source>
        <strain evidence="5 6">NRRL 3116</strain>
    </source>
</reference>
<gene>
    <name evidence="5" type="ORF">BCR41DRAFT_356020</name>
</gene>
<evidence type="ECO:0000313" key="5">
    <source>
        <dbReference type="EMBL" id="ORZ12994.1"/>
    </source>
</evidence>
<dbReference type="GeneID" id="33566414"/>
<sequence length="180" mass="20890">MSGLLAYTKLALAAPRLSMAVRINSMAIRGYASKKLFIGNLPWGTTDDEISEVLSQYGSFKDFHVPKDQDGRTKGFAFVELEEDAADKVIQEVNGREFNGRELRVSVANPRPDRSERPPRNDFRGEFRPRRDFNRNNSRDRNGGERQFRPRRESNRDYSRNQDGDDRYFRRPQNDGADRE</sequence>
<dbReference type="PANTHER" id="PTHR48027">
    <property type="entry name" value="HETEROGENEOUS NUCLEAR RIBONUCLEOPROTEIN 87F-RELATED"/>
    <property type="match status" value="1"/>
</dbReference>
<dbReference type="Proteomes" id="UP000193648">
    <property type="component" value="Unassembled WGS sequence"/>
</dbReference>
<dbReference type="InterPro" id="IPR000504">
    <property type="entry name" value="RRM_dom"/>
</dbReference>